<evidence type="ECO:0000313" key="2">
    <source>
        <dbReference type="EMBL" id="GHO89334.1"/>
    </source>
</evidence>
<name>A0ABQ3VUM6_9CHLR</name>
<keyword evidence="1" id="KW-1133">Transmembrane helix</keyword>
<comment type="caution">
    <text evidence="2">The sequence shown here is derived from an EMBL/GenBank/DDBJ whole genome shotgun (WGS) entry which is preliminary data.</text>
</comment>
<organism evidence="2 3">
    <name type="scientific">Dictyobacter formicarum</name>
    <dbReference type="NCBI Taxonomy" id="2778368"/>
    <lineage>
        <taxon>Bacteria</taxon>
        <taxon>Bacillati</taxon>
        <taxon>Chloroflexota</taxon>
        <taxon>Ktedonobacteria</taxon>
        <taxon>Ktedonobacterales</taxon>
        <taxon>Dictyobacteraceae</taxon>
        <taxon>Dictyobacter</taxon>
    </lineage>
</organism>
<sequence>MASIGLNLSGTAIGQATGIAFSGWMAAVTVIAVALIVVYAPGSLRRLSILVGGIVIKFGNITFDGIGVATFTAIVLYQILREKHLQPEESVIADSAVGREEV</sequence>
<feature type="transmembrane region" description="Helical" evidence="1">
    <location>
        <begin position="12"/>
        <end position="40"/>
    </location>
</feature>
<keyword evidence="1" id="KW-0472">Membrane</keyword>
<keyword evidence="1" id="KW-0812">Transmembrane</keyword>
<evidence type="ECO:0008006" key="4">
    <source>
        <dbReference type="Google" id="ProtNLM"/>
    </source>
</evidence>
<accession>A0ABQ3VUM6</accession>
<proteinExistence type="predicted"/>
<reference evidence="2 3" key="1">
    <citation type="journal article" date="2021" name="Int. J. Syst. Evol. Microbiol.">
        <title>Reticulibacter mediterranei gen. nov., sp. nov., within the new family Reticulibacteraceae fam. nov., and Ktedonospora formicarum gen. nov., sp. nov., Ktedonobacter robiniae sp. nov., Dictyobacter formicarum sp. nov. and Dictyobacter arantiisoli sp. nov., belonging to the class Ktedonobacteria.</title>
        <authorList>
            <person name="Yabe S."/>
            <person name="Zheng Y."/>
            <person name="Wang C.M."/>
            <person name="Sakai Y."/>
            <person name="Abe K."/>
            <person name="Yokota A."/>
            <person name="Donadio S."/>
            <person name="Cavaletti L."/>
            <person name="Monciardini P."/>
        </authorList>
    </citation>
    <scope>NUCLEOTIDE SEQUENCE [LARGE SCALE GENOMIC DNA]</scope>
    <source>
        <strain evidence="2 3">SOSP1-9</strain>
    </source>
</reference>
<dbReference type="EMBL" id="BNJJ01000035">
    <property type="protein sequence ID" value="GHO89334.1"/>
    <property type="molecule type" value="Genomic_DNA"/>
</dbReference>
<keyword evidence="3" id="KW-1185">Reference proteome</keyword>
<dbReference type="Proteomes" id="UP000635565">
    <property type="component" value="Unassembled WGS sequence"/>
</dbReference>
<protein>
    <recommendedName>
        <fullName evidence="4">SLC26A/SulP transporter domain-containing protein</fullName>
    </recommendedName>
</protein>
<dbReference type="RefSeq" id="WP_201366862.1">
    <property type="nucleotide sequence ID" value="NZ_BNJJ01000035.1"/>
</dbReference>
<evidence type="ECO:0000256" key="1">
    <source>
        <dbReference type="SAM" id="Phobius"/>
    </source>
</evidence>
<evidence type="ECO:0000313" key="3">
    <source>
        <dbReference type="Proteomes" id="UP000635565"/>
    </source>
</evidence>
<gene>
    <name evidence="2" type="ORF">KSZ_73400</name>
</gene>